<protein>
    <submittedName>
        <fullName evidence="2">Uncharacterized protein</fullName>
    </submittedName>
</protein>
<accession>A0A453KJL4</accession>
<reference evidence="2" key="3">
    <citation type="journal article" date="2017" name="Nature">
        <title>Genome sequence of the progenitor of the wheat D genome Aegilops tauschii.</title>
        <authorList>
            <person name="Luo M.C."/>
            <person name="Gu Y.Q."/>
            <person name="Puiu D."/>
            <person name="Wang H."/>
            <person name="Twardziok S.O."/>
            <person name="Deal K.R."/>
            <person name="Huo N."/>
            <person name="Zhu T."/>
            <person name="Wang L."/>
            <person name="Wang Y."/>
            <person name="McGuire P.E."/>
            <person name="Liu S."/>
            <person name="Long H."/>
            <person name="Ramasamy R.K."/>
            <person name="Rodriguez J.C."/>
            <person name="Van S.L."/>
            <person name="Yuan L."/>
            <person name="Wang Z."/>
            <person name="Xia Z."/>
            <person name="Xiao L."/>
            <person name="Anderson O.D."/>
            <person name="Ouyang S."/>
            <person name="Liang Y."/>
            <person name="Zimin A.V."/>
            <person name="Pertea G."/>
            <person name="Qi P."/>
            <person name="Bennetzen J.L."/>
            <person name="Dai X."/>
            <person name="Dawson M.W."/>
            <person name="Muller H.G."/>
            <person name="Kugler K."/>
            <person name="Rivarola-Duarte L."/>
            <person name="Spannagl M."/>
            <person name="Mayer K.F.X."/>
            <person name="Lu F.H."/>
            <person name="Bevan M.W."/>
            <person name="Leroy P."/>
            <person name="Li P."/>
            <person name="You F.M."/>
            <person name="Sun Q."/>
            <person name="Liu Z."/>
            <person name="Lyons E."/>
            <person name="Wicker T."/>
            <person name="Salzberg S.L."/>
            <person name="Devos K.M."/>
            <person name="Dvorak J."/>
        </authorList>
    </citation>
    <scope>NUCLEOTIDE SEQUENCE [LARGE SCALE GENOMIC DNA]</scope>
    <source>
        <strain evidence="2">cv. AL8/78</strain>
    </source>
</reference>
<dbReference type="Gramene" id="AET5Gv20436600.3">
    <property type="protein sequence ID" value="AET5Gv20436600.3"/>
    <property type="gene ID" value="AET5Gv20436600"/>
</dbReference>
<evidence type="ECO:0000313" key="3">
    <source>
        <dbReference type="Proteomes" id="UP000015105"/>
    </source>
</evidence>
<name>A0A453KJL4_AEGTS</name>
<reference evidence="3" key="2">
    <citation type="journal article" date="2017" name="Nat. Plants">
        <title>The Aegilops tauschii genome reveals multiple impacts of transposons.</title>
        <authorList>
            <person name="Zhao G."/>
            <person name="Zou C."/>
            <person name="Li K."/>
            <person name="Wang K."/>
            <person name="Li T."/>
            <person name="Gao L."/>
            <person name="Zhang X."/>
            <person name="Wang H."/>
            <person name="Yang Z."/>
            <person name="Liu X."/>
            <person name="Jiang W."/>
            <person name="Mao L."/>
            <person name="Kong X."/>
            <person name="Jiao Y."/>
            <person name="Jia J."/>
        </authorList>
    </citation>
    <scope>NUCLEOTIDE SEQUENCE [LARGE SCALE GENOMIC DNA]</scope>
    <source>
        <strain evidence="3">cv. AL8/78</strain>
    </source>
</reference>
<reference evidence="2" key="4">
    <citation type="submission" date="2019-03" db="UniProtKB">
        <authorList>
            <consortium name="EnsemblPlants"/>
        </authorList>
    </citation>
    <scope>IDENTIFICATION</scope>
</reference>
<dbReference type="Proteomes" id="UP000015105">
    <property type="component" value="Chromosome 5D"/>
</dbReference>
<sequence length="115" mass="11937">MPSDAALSPAPTGRNNGGKMQKLLKSAFKRGDSPAQAAGEEPELSPSASRGSGSGSGRTSSGRRVGRGDDVGDRSSRESVELDAEGETSRLPSLVHFALPFARLVKCSQLLLTLI</sequence>
<evidence type="ECO:0000256" key="1">
    <source>
        <dbReference type="SAM" id="MobiDB-lite"/>
    </source>
</evidence>
<reference evidence="2" key="5">
    <citation type="journal article" date="2021" name="G3 (Bethesda)">
        <title>Aegilops tauschii genome assembly Aet v5.0 features greater sequence contiguity and improved annotation.</title>
        <authorList>
            <person name="Wang L."/>
            <person name="Zhu T."/>
            <person name="Rodriguez J.C."/>
            <person name="Deal K.R."/>
            <person name="Dubcovsky J."/>
            <person name="McGuire P.E."/>
            <person name="Lux T."/>
            <person name="Spannagl M."/>
            <person name="Mayer K.F.X."/>
            <person name="Baldrich P."/>
            <person name="Meyers B.C."/>
            <person name="Huo N."/>
            <person name="Gu Y.Q."/>
            <person name="Zhou H."/>
            <person name="Devos K.M."/>
            <person name="Bennetzen J.L."/>
            <person name="Unver T."/>
            <person name="Budak H."/>
            <person name="Gulick P.J."/>
            <person name="Galiba G."/>
            <person name="Kalapos B."/>
            <person name="Nelson D.R."/>
            <person name="Li P."/>
            <person name="You F.M."/>
            <person name="Luo M.C."/>
            <person name="Dvorak J."/>
        </authorList>
    </citation>
    <scope>NUCLEOTIDE SEQUENCE [LARGE SCALE GENOMIC DNA]</scope>
    <source>
        <strain evidence="2">cv. AL8/78</strain>
    </source>
</reference>
<dbReference type="AlphaFoldDB" id="A0A453KJL4"/>
<evidence type="ECO:0000313" key="2">
    <source>
        <dbReference type="EnsemblPlants" id="AET5Gv20436600.3"/>
    </source>
</evidence>
<feature type="compositionally biased region" description="Basic and acidic residues" evidence="1">
    <location>
        <begin position="66"/>
        <end position="80"/>
    </location>
</feature>
<organism evidence="2 3">
    <name type="scientific">Aegilops tauschii subsp. strangulata</name>
    <name type="common">Goatgrass</name>
    <dbReference type="NCBI Taxonomy" id="200361"/>
    <lineage>
        <taxon>Eukaryota</taxon>
        <taxon>Viridiplantae</taxon>
        <taxon>Streptophyta</taxon>
        <taxon>Embryophyta</taxon>
        <taxon>Tracheophyta</taxon>
        <taxon>Spermatophyta</taxon>
        <taxon>Magnoliopsida</taxon>
        <taxon>Liliopsida</taxon>
        <taxon>Poales</taxon>
        <taxon>Poaceae</taxon>
        <taxon>BOP clade</taxon>
        <taxon>Pooideae</taxon>
        <taxon>Triticodae</taxon>
        <taxon>Triticeae</taxon>
        <taxon>Triticinae</taxon>
        <taxon>Aegilops</taxon>
    </lineage>
</organism>
<proteinExistence type="predicted"/>
<feature type="region of interest" description="Disordered" evidence="1">
    <location>
        <begin position="1"/>
        <end position="89"/>
    </location>
</feature>
<keyword evidence="3" id="KW-1185">Reference proteome</keyword>
<reference evidence="3" key="1">
    <citation type="journal article" date="2014" name="Science">
        <title>Ancient hybridizations among the ancestral genomes of bread wheat.</title>
        <authorList>
            <consortium name="International Wheat Genome Sequencing Consortium,"/>
            <person name="Marcussen T."/>
            <person name="Sandve S.R."/>
            <person name="Heier L."/>
            <person name="Spannagl M."/>
            <person name="Pfeifer M."/>
            <person name="Jakobsen K.S."/>
            <person name="Wulff B.B."/>
            <person name="Steuernagel B."/>
            <person name="Mayer K.F."/>
            <person name="Olsen O.A."/>
        </authorList>
    </citation>
    <scope>NUCLEOTIDE SEQUENCE [LARGE SCALE GENOMIC DNA]</scope>
    <source>
        <strain evidence="3">cv. AL8/78</strain>
    </source>
</reference>
<dbReference type="EnsemblPlants" id="AET5Gv20436600.3">
    <property type="protein sequence ID" value="AET5Gv20436600.3"/>
    <property type="gene ID" value="AET5Gv20436600"/>
</dbReference>